<dbReference type="Proteomes" id="UP000622638">
    <property type="component" value="Unassembled WGS sequence"/>
</dbReference>
<dbReference type="EMBL" id="BMKG01000026">
    <property type="protein sequence ID" value="GGC19223.1"/>
    <property type="molecule type" value="Genomic_DNA"/>
</dbReference>
<sequence>MPRTETGRRPGIETTDRDPNRGRKGKRDGSAVPFLVFDVTAWQGDQGIADLLLVHEIRLEKRARQDANALSYRGV</sequence>
<comment type="caution">
    <text evidence="3">The sequence shown here is derived from an EMBL/GenBank/DDBJ whole genome shotgun (WGS) entry which is preliminary data.</text>
</comment>
<evidence type="ECO:0000256" key="1">
    <source>
        <dbReference type="SAM" id="MobiDB-lite"/>
    </source>
</evidence>
<organism evidence="3 4">
    <name type="scientific">Pseudoduganella buxea</name>
    <dbReference type="NCBI Taxonomy" id="1949069"/>
    <lineage>
        <taxon>Bacteria</taxon>
        <taxon>Pseudomonadati</taxon>
        <taxon>Pseudomonadota</taxon>
        <taxon>Betaproteobacteria</taxon>
        <taxon>Burkholderiales</taxon>
        <taxon>Oxalobacteraceae</taxon>
        <taxon>Telluria group</taxon>
        <taxon>Pseudoduganella</taxon>
    </lineage>
</organism>
<reference evidence="2" key="1">
    <citation type="journal article" date="2014" name="Int. J. Syst. Evol. Microbiol.">
        <title>Complete genome of a new Firmicutes species belonging to the dominant human colonic microbiota ('Ruminococcus bicirculans') reveals two chromosomes and a selective capacity to utilize plant glucans.</title>
        <authorList>
            <consortium name="NISC Comparative Sequencing Program"/>
            <person name="Wegmann U."/>
            <person name="Louis P."/>
            <person name="Goesmann A."/>
            <person name="Henrissat B."/>
            <person name="Duncan S.H."/>
            <person name="Flint H.J."/>
        </authorList>
    </citation>
    <scope>NUCLEOTIDE SEQUENCE</scope>
    <source>
        <strain evidence="2">CGMCC 1.15931</strain>
    </source>
</reference>
<dbReference type="AlphaFoldDB" id="A0A6I3T180"/>
<feature type="region of interest" description="Disordered" evidence="1">
    <location>
        <begin position="1"/>
        <end position="29"/>
    </location>
</feature>
<dbReference type="Proteomes" id="UP000430634">
    <property type="component" value="Unassembled WGS sequence"/>
</dbReference>
<gene>
    <name evidence="2" type="ORF">GCM10011572_45860</name>
    <name evidence="3" type="ORF">GM672_18205</name>
</gene>
<evidence type="ECO:0000313" key="5">
    <source>
        <dbReference type="Proteomes" id="UP000622638"/>
    </source>
</evidence>
<protein>
    <submittedName>
        <fullName evidence="3">Uncharacterized protein</fullName>
    </submittedName>
</protein>
<keyword evidence="5" id="KW-1185">Reference proteome</keyword>
<reference evidence="5" key="2">
    <citation type="journal article" date="2019" name="Int. J. Syst. Evol. Microbiol.">
        <title>The Global Catalogue of Microorganisms (GCM) 10K type strain sequencing project: providing services to taxonomists for standard genome sequencing and annotation.</title>
        <authorList>
            <consortium name="The Broad Institute Genomics Platform"/>
            <consortium name="The Broad Institute Genome Sequencing Center for Infectious Disease"/>
            <person name="Wu L."/>
            <person name="Ma J."/>
        </authorList>
    </citation>
    <scope>NUCLEOTIDE SEQUENCE [LARGE SCALE GENOMIC DNA]</scope>
    <source>
        <strain evidence="5">CGMCC 1.15931</strain>
    </source>
</reference>
<evidence type="ECO:0000313" key="2">
    <source>
        <dbReference type="EMBL" id="GGC19223.1"/>
    </source>
</evidence>
<evidence type="ECO:0000313" key="3">
    <source>
        <dbReference type="EMBL" id="MTV54665.1"/>
    </source>
</evidence>
<reference evidence="2" key="4">
    <citation type="submission" date="2024-05" db="EMBL/GenBank/DDBJ databases">
        <authorList>
            <person name="Sun Q."/>
            <person name="Zhou Y."/>
        </authorList>
    </citation>
    <scope>NUCLEOTIDE SEQUENCE</scope>
    <source>
        <strain evidence="2">CGMCC 1.15931</strain>
    </source>
</reference>
<reference evidence="3 4" key="3">
    <citation type="submission" date="2019-11" db="EMBL/GenBank/DDBJ databases">
        <title>Type strains purchased from KCTC, JCM and DSMZ.</title>
        <authorList>
            <person name="Lu H."/>
        </authorList>
    </citation>
    <scope>NUCLEOTIDE SEQUENCE [LARGE SCALE GENOMIC DNA]</scope>
    <source>
        <strain evidence="3 4">KCTC 52429</strain>
    </source>
</reference>
<name>A0A6I3T180_9BURK</name>
<accession>A0A6I3T180</accession>
<dbReference type="EMBL" id="WNKZ01000057">
    <property type="protein sequence ID" value="MTV54665.1"/>
    <property type="molecule type" value="Genomic_DNA"/>
</dbReference>
<proteinExistence type="predicted"/>
<evidence type="ECO:0000313" key="4">
    <source>
        <dbReference type="Proteomes" id="UP000430634"/>
    </source>
</evidence>
<dbReference type="RefSeq" id="WP_155471949.1">
    <property type="nucleotide sequence ID" value="NZ_BMKG01000026.1"/>
</dbReference>
<feature type="compositionally biased region" description="Basic and acidic residues" evidence="1">
    <location>
        <begin position="1"/>
        <end position="21"/>
    </location>
</feature>